<evidence type="ECO:0000256" key="6">
    <source>
        <dbReference type="ARBA" id="ARBA00022705"/>
    </source>
</evidence>
<evidence type="ECO:0000259" key="11">
    <source>
        <dbReference type="Pfam" id="PF02767"/>
    </source>
</evidence>
<evidence type="ECO:0000313" key="14">
    <source>
        <dbReference type="Proteomes" id="UP000006640"/>
    </source>
</evidence>
<feature type="domain" description="DNA polymerase III beta sliding clamp central" evidence="11">
    <location>
        <begin position="130"/>
        <end position="237"/>
    </location>
</feature>
<keyword evidence="3 9" id="KW-0963">Cytoplasm</keyword>
<evidence type="ECO:0000256" key="2">
    <source>
        <dbReference type="ARBA" id="ARBA00010752"/>
    </source>
</evidence>
<comment type="similarity">
    <text evidence="2 9">Belongs to the beta sliding clamp family.</text>
</comment>
<dbReference type="GO" id="GO:0003887">
    <property type="term" value="F:DNA-directed DNA polymerase activity"/>
    <property type="evidence" value="ECO:0007669"/>
    <property type="project" value="UniProtKB-UniRule"/>
</dbReference>
<evidence type="ECO:0000313" key="13">
    <source>
        <dbReference type="EMBL" id="ADG90232.1"/>
    </source>
</evidence>
<sequence>MKIRVNRDVLADAVAWTARLLPGRSTVPALSGLLLEADADLRISVFDYEVSAWAQIEADVAAPGRVLIPGRVLAEITKSLPDRPVDLYRDGGEAVLTCGSLEYDLLVLPDEDFPSLPAMPPKAGAVGGGVFASAAGQVAAAASRDDSLPMLTGVRIDIDGVRVSMAATDRYRIAAREFLWHPERPDERRGVVVPARLLVEAARSLREGEISIGLGENVIGLRNQDRTVIVRLLDDQFIDYRSRLSEQWPIHADLALAPFVEAVKRVTLVAEPNTPVRLAFSPGQVLIRAGGGSIGRSTEIVAAELDGPDIDIAFQPHFLLDGLAGVETERVRLHMATPTRAALITEEGDDPAFRYLVMPVRPHG</sequence>
<dbReference type="STRING" id="469371.Tbis_3544"/>
<dbReference type="GO" id="GO:0008408">
    <property type="term" value="F:3'-5' exonuclease activity"/>
    <property type="evidence" value="ECO:0007669"/>
    <property type="project" value="InterPro"/>
</dbReference>
<keyword evidence="8" id="KW-0238">DNA-binding</keyword>
<comment type="function">
    <text evidence="9">Confers DNA tethering and processivity to DNA polymerases and other proteins. Acts as a clamp, forming a ring around DNA (a reaction catalyzed by the clamp-loading complex) which diffuses in an ATP-independent manner freely and bidirectionally along dsDNA. Initially characterized for its ability to contact the catalytic subunit of DNA polymerase III (Pol III), a complex, multichain enzyme responsible for most of the replicative synthesis in bacteria; Pol III exhibits 3'-5' exonuclease proofreading activity. The beta chain is required for initiation of replication as well as for processivity of DNA replication.</text>
</comment>
<reference evidence="13 14" key="1">
    <citation type="submission" date="2010-01" db="EMBL/GenBank/DDBJ databases">
        <title>The complete genome of Thermobispora bispora DSM 43833.</title>
        <authorList>
            <consortium name="US DOE Joint Genome Institute (JGI-PGF)"/>
            <person name="Lucas S."/>
            <person name="Copeland A."/>
            <person name="Lapidus A."/>
            <person name="Glavina del Rio T."/>
            <person name="Dalin E."/>
            <person name="Tice H."/>
            <person name="Bruce D."/>
            <person name="Goodwin L."/>
            <person name="Pitluck S."/>
            <person name="Kyrpides N."/>
            <person name="Mavromatis K."/>
            <person name="Ivanova N."/>
            <person name="Mikhailova N."/>
            <person name="Chertkov O."/>
            <person name="Brettin T."/>
            <person name="Detter J.C."/>
            <person name="Han C."/>
            <person name="Larimer F."/>
            <person name="Land M."/>
            <person name="Hauser L."/>
            <person name="Markowitz V."/>
            <person name="Cheng J.-F."/>
            <person name="Hugenholtz P."/>
            <person name="Woyke T."/>
            <person name="Wu D."/>
            <person name="Jando M."/>
            <person name="Schneider S."/>
            <person name="Klenk H.-P."/>
            <person name="Eisen J.A."/>
        </authorList>
    </citation>
    <scope>NUCLEOTIDE SEQUENCE [LARGE SCALE GENOMIC DNA]</scope>
    <source>
        <strain evidence="14">ATCC 19993 / DSM 43833 / CBS 139.67 / JCM 10125 / KCTC 9307 / NBRC 14880 / R51</strain>
    </source>
</reference>
<dbReference type="NCBIfam" id="TIGR00663">
    <property type="entry name" value="dnan"/>
    <property type="match status" value="1"/>
</dbReference>
<dbReference type="InterPro" id="IPR022635">
    <property type="entry name" value="DNA_polIII_beta_C"/>
</dbReference>
<dbReference type="eggNOG" id="COG0592">
    <property type="taxonomic scope" value="Bacteria"/>
</dbReference>
<dbReference type="PANTHER" id="PTHR30478">
    <property type="entry name" value="DNA POLYMERASE III SUBUNIT BETA"/>
    <property type="match status" value="1"/>
</dbReference>
<dbReference type="KEGG" id="tbi:Tbis_3544"/>
<protein>
    <recommendedName>
        <fullName evidence="9">Beta sliding clamp</fullName>
    </recommendedName>
</protein>
<dbReference type="InterPro" id="IPR046938">
    <property type="entry name" value="DNA_clamp_sf"/>
</dbReference>
<gene>
    <name evidence="13" type="ordered locus">Tbis_3544</name>
</gene>
<keyword evidence="7 9" id="KW-0239">DNA-directed DNA polymerase</keyword>
<name>D6YAH9_THEBD</name>
<dbReference type="GO" id="GO:0003677">
    <property type="term" value="F:DNA binding"/>
    <property type="evidence" value="ECO:0007669"/>
    <property type="project" value="UniProtKB-UniRule"/>
</dbReference>
<evidence type="ECO:0000256" key="3">
    <source>
        <dbReference type="ARBA" id="ARBA00022490"/>
    </source>
</evidence>
<dbReference type="SMART" id="SM00480">
    <property type="entry name" value="POL3Bc"/>
    <property type="match status" value="1"/>
</dbReference>
<keyword evidence="5 9" id="KW-0548">Nucleotidyltransferase</keyword>
<dbReference type="Gene3D" id="3.10.150.10">
    <property type="entry name" value="DNA Polymerase III, subunit A, domain 2"/>
    <property type="match status" value="3"/>
</dbReference>
<keyword evidence="14" id="KW-1185">Reference proteome</keyword>
<organism evidence="13 14">
    <name type="scientific">Thermobispora bispora (strain ATCC 19993 / DSM 43833 / CBS 139.67 / JCM 10125 / KCTC 9307 / NBRC 14880 / R51)</name>
    <dbReference type="NCBI Taxonomy" id="469371"/>
    <lineage>
        <taxon>Bacteria</taxon>
        <taxon>Bacillati</taxon>
        <taxon>Actinomycetota</taxon>
        <taxon>Actinomycetes</taxon>
        <taxon>Streptosporangiales</taxon>
        <taxon>Streptosporangiaceae</taxon>
        <taxon>Thermobispora</taxon>
    </lineage>
</organism>
<dbReference type="Pfam" id="PF00712">
    <property type="entry name" value="DNA_pol3_beta"/>
    <property type="match status" value="1"/>
</dbReference>
<comment type="subunit">
    <text evidence="9">Forms a ring-shaped head-to-tail homodimer around DNA.</text>
</comment>
<feature type="domain" description="DNA polymerase III beta sliding clamp C-terminal" evidence="12">
    <location>
        <begin position="254"/>
        <end position="361"/>
    </location>
</feature>
<dbReference type="RefSeq" id="WP_013133765.1">
    <property type="nucleotide sequence ID" value="NC_014165.1"/>
</dbReference>
<dbReference type="InterPro" id="IPR022634">
    <property type="entry name" value="DNA_polIII_beta_N"/>
</dbReference>
<evidence type="ECO:0000256" key="8">
    <source>
        <dbReference type="ARBA" id="ARBA00023125"/>
    </source>
</evidence>
<keyword evidence="4 9" id="KW-0808">Transferase</keyword>
<dbReference type="OrthoDB" id="468978at2"/>
<keyword evidence="6 9" id="KW-0235">DNA replication</keyword>
<evidence type="ECO:0000259" key="10">
    <source>
        <dbReference type="Pfam" id="PF00712"/>
    </source>
</evidence>
<feature type="domain" description="DNA polymerase III beta sliding clamp N-terminal" evidence="10">
    <location>
        <begin position="1"/>
        <end position="117"/>
    </location>
</feature>
<evidence type="ECO:0000256" key="1">
    <source>
        <dbReference type="ARBA" id="ARBA00004496"/>
    </source>
</evidence>
<evidence type="ECO:0000259" key="12">
    <source>
        <dbReference type="Pfam" id="PF02768"/>
    </source>
</evidence>
<dbReference type="GO" id="GO:0005737">
    <property type="term" value="C:cytoplasm"/>
    <property type="evidence" value="ECO:0007669"/>
    <property type="project" value="UniProtKB-SubCell"/>
</dbReference>
<dbReference type="GO" id="GO:0006271">
    <property type="term" value="P:DNA strand elongation involved in DNA replication"/>
    <property type="evidence" value="ECO:0007669"/>
    <property type="project" value="TreeGrafter"/>
</dbReference>
<dbReference type="PIRSF" id="PIRSF000804">
    <property type="entry name" value="DNA_pol_III_b"/>
    <property type="match status" value="1"/>
</dbReference>
<dbReference type="InterPro" id="IPR001001">
    <property type="entry name" value="DNA_polIII_beta"/>
</dbReference>
<dbReference type="SUPFAM" id="SSF55979">
    <property type="entry name" value="DNA clamp"/>
    <property type="match status" value="3"/>
</dbReference>
<dbReference type="Pfam" id="PF02767">
    <property type="entry name" value="DNA_pol3_beta_2"/>
    <property type="match status" value="1"/>
</dbReference>
<dbReference type="AlphaFoldDB" id="D6YAH9"/>
<dbReference type="HOGENOM" id="CLU_038149_1_1_11"/>
<dbReference type="InterPro" id="IPR022637">
    <property type="entry name" value="DNA_polIII_beta_cen"/>
</dbReference>
<evidence type="ECO:0000256" key="4">
    <source>
        <dbReference type="ARBA" id="ARBA00022679"/>
    </source>
</evidence>
<evidence type="ECO:0000256" key="7">
    <source>
        <dbReference type="ARBA" id="ARBA00022932"/>
    </source>
</evidence>
<dbReference type="Pfam" id="PF02768">
    <property type="entry name" value="DNA_pol3_beta_3"/>
    <property type="match status" value="1"/>
</dbReference>
<dbReference type="Proteomes" id="UP000006640">
    <property type="component" value="Chromosome"/>
</dbReference>
<proteinExistence type="inferred from homology"/>
<dbReference type="EMBL" id="CP001874">
    <property type="protein sequence ID" value="ADG90232.1"/>
    <property type="molecule type" value="Genomic_DNA"/>
</dbReference>
<evidence type="ECO:0000256" key="5">
    <source>
        <dbReference type="ARBA" id="ARBA00022695"/>
    </source>
</evidence>
<accession>D6YAH9</accession>
<dbReference type="CDD" id="cd00140">
    <property type="entry name" value="beta_clamp"/>
    <property type="match status" value="1"/>
</dbReference>
<dbReference type="GO" id="GO:0009360">
    <property type="term" value="C:DNA polymerase III complex"/>
    <property type="evidence" value="ECO:0007669"/>
    <property type="project" value="InterPro"/>
</dbReference>
<evidence type="ECO:0000256" key="9">
    <source>
        <dbReference type="PIRNR" id="PIRNR000804"/>
    </source>
</evidence>
<dbReference type="PANTHER" id="PTHR30478:SF0">
    <property type="entry name" value="BETA SLIDING CLAMP"/>
    <property type="match status" value="1"/>
</dbReference>
<comment type="subcellular location">
    <subcellularLocation>
        <location evidence="1 9">Cytoplasm</location>
    </subcellularLocation>
</comment>